<dbReference type="EMBL" id="MFSP01000049">
    <property type="protein sequence ID" value="OGI67709.1"/>
    <property type="molecule type" value="Genomic_DNA"/>
</dbReference>
<dbReference type="Proteomes" id="UP000179076">
    <property type="component" value="Unassembled WGS sequence"/>
</dbReference>
<reference evidence="1 2" key="1">
    <citation type="journal article" date="2016" name="Nat. Commun.">
        <title>Thousands of microbial genomes shed light on interconnected biogeochemical processes in an aquifer system.</title>
        <authorList>
            <person name="Anantharaman K."/>
            <person name="Brown C.T."/>
            <person name="Hug L.A."/>
            <person name="Sharon I."/>
            <person name="Castelle C.J."/>
            <person name="Probst A.J."/>
            <person name="Thomas B.C."/>
            <person name="Singh A."/>
            <person name="Wilkins M.J."/>
            <person name="Karaoz U."/>
            <person name="Brodie E.L."/>
            <person name="Williams K.H."/>
            <person name="Hubbard S.S."/>
            <person name="Banfield J.F."/>
        </authorList>
    </citation>
    <scope>NUCLEOTIDE SEQUENCE [LARGE SCALE GENOMIC DNA]</scope>
</reference>
<evidence type="ECO:0000313" key="2">
    <source>
        <dbReference type="Proteomes" id="UP000179076"/>
    </source>
</evidence>
<sequence length="87" mass="9857">MHGFKSLDHLHYQVGNFRTSVDGQRAKVRCYGIAYHYRAKIAAAVKSRIFVSASDIDLSAQSDRWRIGLLKFNLKFIGGNLELEKAT</sequence>
<accession>A0A1F6VDR0</accession>
<organism evidence="1 2">
    <name type="scientific">Candidatus Muproteobacteria bacterium RBG_16_60_9</name>
    <dbReference type="NCBI Taxonomy" id="1817755"/>
    <lineage>
        <taxon>Bacteria</taxon>
        <taxon>Pseudomonadati</taxon>
        <taxon>Pseudomonadota</taxon>
        <taxon>Candidatus Muproteobacteria</taxon>
    </lineage>
</organism>
<dbReference type="AlphaFoldDB" id="A0A1F6VDR0"/>
<dbReference type="Gene3D" id="3.10.450.50">
    <property type="match status" value="1"/>
</dbReference>
<proteinExistence type="predicted"/>
<name>A0A1F6VDR0_9PROT</name>
<protein>
    <submittedName>
        <fullName evidence="1">Uncharacterized protein</fullName>
    </submittedName>
</protein>
<dbReference type="InterPro" id="IPR032710">
    <property type="entry name" value="NTF2-like_dom_sf"/>
</dbReference>
<evidence type="ECO:0000313" key="1">
    <source>
        <dbReference type="EMBL" id="OGI67709.1"/>
    </source>
</evidence>
<dbReference type="SUPFAM" id="SSF54427">
    <property type="entry name" value="NTF2-like"/>
    <property type="match status" value="1"/>
</dbReference>
<gene>
    <name evidence="1" type="ORF">A2W18_09660</name>
</gene>
<comment type="caution">
    <text evidence="1">The sequence shown here is derived from an EMBL/GenBank/DDBJ whole genome shotgun (WGS) entry which is preliminary data.</text>
</comment>